<dbReference type="PROSITE" id="PS51257">
    <property type="entry name" value="PROKAR_LIPOPROTEIN"/>
    <property type="match status" value="1"/>
</dbReference>
<dbReference type="AlphaFoldDB" id="A0AB33J0V9"/>
<reference evidence="2" key="1">
    <citation type="submission" date="2024-07" db="EMBL/GenBank/DDBJ databases">
        <title>Complete genome sequence of Prevotella sp. YM-2024 GTC17253.</title>
        <authorList>
            <person name="Hayashi M."/>
            <person name="Muto Y."/>
            <person name="Tanaka K."/>
            <person name="Niwa H."/>
        </authorList>
    </citation>
    <scope>NUCLEOTIDE SEQUENCE</scope>
    <source>
        <strain evidence="2">GTC17253</strain>
    </source>
</reference>
<evidence type="ECO:0000256" key="1">
    <source>
        <dbReference type="SAM" id="SignalP"/>
    </source>
</evidence>
<evidence type="ECO:0000313" key="2">
    <source>
        <dbReference type="EMBL" id="BFO71782.1"/>
    </source>
</evidence>
<protein>
    <submittedName>
        <fullName evidence="2">Copper resistance protein NlpE N-terminal domain-containing protein</fullName>
    </submittedName>
</protein>
<keyword evidence="1" id="KW-0732">Signal</keyword>
<sequence>MKKTFIMLLAAGALIASCQPKSKTGADSESVDSVAAVADTTVFEGTIPAADGPGIRYTVKLANDSTAGFAVAETYLEAENGKDQTTNYTGKAENVEKTVDGKQVKGLKLQLGEGNELYFTQPNDSILRMVSAELQESATGLSYDLKKK</sequence>
<dbReference type="Pfam" id="PF04170">
    <property type="entry name" value="NlpE"/>
    <property type="match status" value="1"/>
</dbReference>
<organism evidence="2">
    <name type="scientific">Prevotella sp. GTC17253</name>
    <dbReference type="NCBI Taxonomy" id="3236793"/>
    <lineage>
        <taxon>Bacteria</taxon>
        <taxon>Pseudomonadati</taxon>
        <taxon>Bacteroidota</taxon>
        <taxon>Bacteroidia</taxon>
        <taxon>Bacteroidales</taxon>
        <taxon>Prevotellaceae</taxon>
        <taxon>Prevotella</taxon>
    </lineage>
</organism>
<dbReference type="EMBL" id="AP035785">
    <property type="protein sequence ID" value="BFO71782.1"/>
    <property type="molecule type" value="Genomic_DNA"/>
</dbReference>
<gene>
    <name evidence="2" type="ORF">GTC17253_17480</name>
</gene>
<dbReference type="InterPro" id="IPR007298">
    <property type="entry name" value="Cu-R_lipoprotein_NlpE"/>
</dbReference>
<dbReference type="Gene3D" id="2.40.128.640">
    <property type="match status" value="1"/>
</dbReference>
<feature type="chain" id="PRO_5044232703" evidence="1">
    <location>
        <begin position="19"/>
        <end position="148"/>
    </location>
</feature>
<accession>A0AB33J0V9</accession>
<proteinExistence type="predicted"/>
<feature type="signal peptide" evidence="1">
    <location>
        <begin position="1"/>
        <end position="18"/>
    </location>
</feature>
<name>A0AB33J0V9_9BACT</name>